<gene>
    <name evidence="1" type="ORF">METZ01_LOCUS109736</name>
</gene>
<protein>
    <submittedName>
        <fullName evidence="1">Uncharacterized protein</fullName>
    </submittedName>
</protein>
<proteinExistence type="predicted"/>
<sequence length="68" mass="8157">MYHDDNFGEWEGMEPGHPDYEDNVAFYRQVQDESVEKECSDCGRTVMLRPDYCRCNSCCERIERGYQY</sequence>
<accession>A0A381WX07</accession>
<evidence type="ECO:0000313" key="1">
    <source>
        <dbReference type="EMBL" id="SVA56882.1"/>
    </source>
</evidence>
<reference evidence="1" key="1">
    <citation type="submission" date="2018-05" db="EMBL/GenBank/DDBJ databases">
        <authorList>
            <person name="Lanie J.A."/>
            <person name="Ng W.-L."/>
            <person name="Kazmierczak K.M."/>
            <person name="Andrzejewski T.M."/>
            <person name="Davidsen T.M."/>
            <person name="Wayne K.J."/>
            <person name="Tettelin H."/>
            <person name="Glass J.I."/>
            <person name="Rusch D."/>
            <person name="Podicherti R."/>
            <person name="Tsui H.-C.T."/>
            <person name="Winkler M.E."/>
        </authorList>
    </citation>
    <scope>NUCLEOTIDE SEQUENCE</scope>
</reference>
<organism evidence="1">
    <name type="scientific">marine metagenome</name>
    <dbReference type="NCBI Taxonomy" id="408172"/>
    <lineage>
        <taxon>unclassified sequences</taxon>
        <taxon>metagenomes</taxon>
        <taxon>ecological metagenomes</taxon>
    </lineage>
</organism>
<name>A0A381WX07_9ZZZZ</name>
<dbReference type="EMBL" id="UINC01013121">
    <property type="protein sequence ID" value="SVA56882.1"/>
    <property type="molecule type" value="Genomic_DNA"/>
</dbReference>
<dbReference type="AlphaFoldDB" id="A0A381WX07"/>